<keyword evidence="2" id="KW-1185">Reference proteome</keyword>
<dbReference type="InterPro" id="IPR036628">
    <property type="entry name" value="Clp_N_dom_sf"/>
</dbReference>
<reference evidence="1 2" key="1">
    <citation type="submission" date="2019-08" db="EMBL/GenBank/DDBJ databases">
        <title>Lentzea from Indian Himalayas.</title>
        <authorList>
            <person name="Mandal S."/>
            <person name="Mallick Gupta A."/>
            <person name="Maiti P.K."/>
            <person name="Sarkar J."/>
            <person name="Mandal S."/>
        </authorList>
    </citation>
    <scope>NUCLEOTIDE SEQUENCE [LARGE SCALE GENOMIC DNA]</scope>
    <source>
        <strain evidence="1 2">PSKA42</strain>
    </source>
</reference>
<dbReference type="RefSeq" id="WP_167975166.1">
    <property type="nucleotide sequence ID" value="NZ_VSRL01000056.1"/>
</dbReference>
<evidence type="ECO:0000313" key="1">
    <source>
        <dbReference type="EMBL" id="NKE58501.1"/>
    </source>
</evidence>
<gene>
    <name evidence="1" type="ORF">FXN61_17400</name>
</gene>
<protein>
    <recommendedName>
        <fullName evidence="3">Clp amino terminal domain-containing protein, pathogenicity island component</fullName>
    </recommendedName>
</protein>
<evidence type="ECO:0008006" key="3">
    <source>
        <dbReference type="Google" id="ProtNLM"/>
    </source>
</evidence>
<dbReference type="EMBL" id="VSRL01000056">
    <property type="protein sequence ID" value="NKE58501.1"/>
    <property type="molecule type" value="Genomic_DNA"/>
</dbReference>
<comment type="caution">
    <text evidence="1">The sequence shown here is derived from an EMBL/GenBank/DDBJ whole genome shotgun (WGS) entry which is preliminary data.</text>
</comment>
<name>A0ABX1FIR4_9PSEU</name>
<sequence length="276" mass="28497">MNSITCAVTPSRELSKVLIAAVRRAAKLEFGFVGTENLLIALADSGGAGRALGRNSLGRNSLGAYAAACGTENWAGDDGGTGGVPDANVTALLRAAHDQAGLAETALPESEALRACLRQAIADAGDGVLTTTHVSLALLRLGFGRAADLFTVRRFDVEAAISAVGKASGEEEAPAVWLLRKAGALEGESGRGYVRWLTGFMVRGRGLGGPMLVAVHNEASRLAVAAGRPEPTALDLVAAVLTLDHQLTVSAGGCVPSTGPVVRRHCVRRGRIWPRC</sequence>
<dbReference type="Gene3D" id="1.10.1780.10">
    <property type="entry name" value="Clp, N-terminal domain"/>
    <property type="match status" value="1"/>
</dbReference>
<organism evidence="1 2">
    <name type="scientific">Lentzea indica</name>
    <dbReference type="NCBI Taxonomy" id="2604800"/>
    <lineage>
        <taxon>Bacteria</taxon>
        <taxon>Bacillati</taxon>
        <taxon>Actinomycetota</taxon>
        <taxon>Actinomycetes</taxon>
        <taxon>Pseudonocardiales</taxon>
        <taxon>Pseudonocardiaceae</taxon>
        <taxon>Lentzea</taxon>
    </lineage>
</organism>
<accession>A0ABX1FIR4</accession>
<proteinExistence type="predicted"/>
<evidence type="ECO:0000313" key="2">
    <source>
        <dbReference type="Proteomes" id="UP001515943"/>
    </source>
</evidence>
<dbReference type="Proteomes" id="UP001515943">
    <property type="component" value="Unassembled WGS sequence"/>
</dbReference>